<dbReference type="Proteomes" id="UP001454036">
    <property type="component" value="Unassembled WGS sequence"/>
</dbReference>
<dbReference type="PANTHER" id="PTHR33223">
    <property type="entry name" value="CCHC-TYPE DOMAIN-CONTAINING PROTEIN"/>
    <property type="match status" value="1"/>
</dbReference>
<protein>
    <recommendedName>
        <fullName evidence="1">Retrotransposon gag domain-containing protein</fullName>
    </recommendedName>
</protein>
<evidence type="ECO:0000259" key="1">
    <source>
        <dbReference type="Pfam" id="PF03732"/>
    </source>
</evidence>
<name>A0AAV3PIJ8_LITER</name>
<proteinExistence type="predicted"/>
<keyword evidence="3" id="KW-1185">Reference proteome</keyword>
<gene>
    <name evidence="2" type="ORF">LIER_10263</name>
</gene>
<feature type="domain" description="Retrotransposon gag" evidence="1">
    <location>
        <begin position="53"/>
        <end position="127"/>
    </location>
</feature>
<evidence type="ECO:0000313" key="3">
    <source>
        <dbReference type="Proteomes" id="UP001454036"/>
    </source>
</evidence>
<dbReference type="PANTHER" id="PTHR33223:SF10">
    <property type="entry name" value="AMINOTRANSFERASE-LIKE PLANT MOBILE DOMAIN-CONTAINING PROTEIN"/>
    <property type="match status" value="1"/>
</dbReference>
<dbReference type="InterPro" id="IPR005162">
    <property type="entry name" value="Retrotrans_gag_dom"/>
</dbReference>
<accession>A0AAV3PIJ8</accession>
<dbReference type="AlphaFoldDB" id="A0AAV3PIJ8"/>
<dbReference type="EMBL" id="BAABME010001809">
    <property type="protein sequence ID" value="GAA0151567.1"/>
    <property type="molecule type" value="Genomic_DNA"/>
</dbReference>
<reference evidence="2 3" key="1">
    <citation type="submission" date="2024-01" db="EMBL/GenBank/DDBJ databases">
        <title>The complete chloroplast genome sequence of Lithospermum erythrorhizon: insights into the phylogenetic relationship among Boraginaceae species and the maternal lineages of purple gromwells.</title>
        <authorList>
            <person name="Okada T."/>
            <person name="Watanabe K."/>
        </authorList>
    </citation>
    <scope>NUCLEOTIDE SEQUENCE [LARGE SCALE GENOMIC DNA]</scope>
</reference>
<evidence type="ECO:0000313" key="2">
    <source>
        <dbReference type="EMBL" id="GAA0151567.1"/>
    </source>
</evidence>
<dbReference type="Pfam" id="PF03732">
    <property type="entry name" value="Retrotrans_gag"/>
    <property type="match status" value="1"/>
</dbReference>
<organism evidence="2 3">
    <name type="scientific">Lithospermum erythrorhizon</name>
    <name type="common">Purple gromwell</name>
    <name type="synonym">Lithospermum officinale var. erythrorhizon</name>
    <dbReference type="NCBI Taxonomy" id="34254"/>
    <lineage>
        <taxon>Eukaryota</taxon>
        <taxon>Viridiplantae</taxon>
        <taxon>Streptophyta</taxon>
        <taxon>Embryophyta</taxon>
        <taxon>Tracheophyta</taxon>
        <taxon>Spermatophyta</taxon>
        <taxon>Magnoliopsida</taxon>
        <taxon>eudicotyledons</taxon>
        <taxon>Gunneridae</taxon>
        <taxon>Pentapetalae</taxon>
        <taxon>asterids</taxon>
        <taxon>lamiids</taxon>
        <taxon>Boraginales</taxon>
        <taxon>Boraginaceae</taxon>
        <taxon>Boraginoideae</taxon>
        <taxon>Lithospermeae</taxon>
        <taxon>Lithospermum</taxon>
    </lineage>
</organism>
<comment type="caution">
    <text evidence="2">The sequence shown here is derived from an EMBL/GenBank/DDBJ whole genome shotgun (WGS) entry which is preliminary data.</text>
</comment>
<sequence>MKELRDRLPQLRGKTPAISSSIQECLPQLRGTHRVVLVSDVVPAPLQQVYYRAFPSSLAGHALKWFNKLPEGCITSFKEHKKRFIRTYIGRVQQDKDEHSPMTIRQRENETISSFQDRFQTEFNLVPGGDQTTAIISFTETRG</sequence>